<accession>A0ABD3AI43</accession>
<name>A0ABD3AI43_9GENT</name>
<sequence>MRHSIMKYGYKIVTELRIMDGIEGPLKLFCDNKLVVLYSNNNRRSTKSKHIDIKFLAVKERVQSGQVFIEYIGTNSMIADSLNKGLPPKVFHEHITHMGVMSFENIQD</sequence>
<organism evidence="1 2">
    <name type="scientific">Cinchona calisaya</name>
    <dbReference type="NCBI Taxonomy" id="153742"/>
    <lineage>
        <taxon>Eukaryota</taxon>
        <taxon>Viridiplantae</taxon>
        <taxon>Streptophyta</taxon>
        <taxon>Embryophyta</taxon>
        <taxon>Tracheophyta</taxon>
        <taxon>Spermatophyta</taxon>
        <taxon>Magnoliopsida</taxon>
        <taxon>eudicotyledons</taxon>
        <taxon>Gunneridae</taxon>
        <taxon>Pentapetalae</taxon>
        <taxon>asterids</taxon>
        <taxon>lamiids</taxon>
        <taxon>Gentianales</taxon>
        <taxon>Rubiaceae</taxon>
        <taxon>Cinchonoideae</taxon>
        <taxon>Cinchoneae</taxon>
        <taxon>Cinchona</taxon>
    </lineage>
</organism>
<dbReference type="EMBL" id="JBJUIK010000004">
    <property type="protein sequence ID" value="KAL3529758.1"/>
    <property type="molecule type" value="Genomic_DNA"/>
</dbReference>
<evidence type="ECO:0000313" key="2">
    <source>
        <dbReference type="Proteomes" id="UP001630127"/>
    </source>
</evidence>
<comment type="caution">
    <text evidence="1">The sequence shown here is derived from an EMBL/GenBank/DDBJ whole genome shotgun (WGS) entry which is preliminary data.</text>
</comment>
<dbReference type="AlphaFoldDB" id="A0ABD3AI43"/>
<keyword evidence="2" id="KW-1185">Reference proteome</keyword>
<protein>
    <submittedName>
        <fullName evidence="1">Uncharacterized protein</fullName>
    </submittedName>
</protein>
<proteinExistence type="predicted"/>
<reference evidence="1 2" key="1">
    <citation type="submission" date="2024-11" db="EMBL/GenBank/DDBJ databases">
        <title>A near-complete genome assembly of Cinchona calisaya.</title>
        <authorList>
            <person name="Lian D.C."/>
            <person name="Zhao X.W."/>
            <person name="Wei L."/>
        </authorList>
    </citation>
    <scope>NUCLEOTIDE SEQUENCE [LARGE SCALE GENOMIC DNA]</scope>
    <source>
        <tissue evidence="1">Nenye</tissue>
    </source>
</reference>
<gene>
    <name evidence="1" type="ORF">ACH5RR_009080</name>
</gene>
<dbReference type="Proteomes" id="UP001630127">
    <property type="component" value="Unassembled WGS sequence"/>
</dbReference>
<dbReference type="CDD" id="cd09272">
    <property type="entry name" value="RNase_HI_RT_Ty1"/>
    <property type="match status" value="1"/>
</dbReference>
<evidence type="ECO:0000313" key="1">
    <source>
        <dbReference type="EMBL" id="KAL3529758.1"/>
    </source>
</evidence>